<dbReference type="AlphaFoldDB" id="A0A8S2F745"/>
<dbReference type="Proteomes" id="UP000682733">
    <property type="component" value="Unassembled WGS sequence"/>
</dbReference>
<accession>A0A8S2F745</accession>
<evidence type="ECO:0000313" key="3">
    <source>
        <dbReference type="Proteomes" id="UP000677228"/>
    </source>
</evidence>
<name>A0A8S2F745_9BILA</name>
<sequence>MFYDRNFGYSDIIICELTLNKPCLASPKEPMIENNINLMSLSGVTPRRYLLNVAKVLLTPEQLGNGFLPDFRGKRDGRVPITQEDVDKLTEAVRRKFSFKTEDMQSLWRDVLRGALIQKTLDAKNKQKVHTCAAPRNE</sequence>
<organism evidence="1 3">
    <name type="scientific">Didymodactylos carnosus</name>
    <dbReference type="NCBI Taxonomy" id="1234261"/>
    <lineage>
        <taxon>Eukaryota</taxon>
        <taxon>Metazoa</taxon>
        <taxon>Spiralia</taxon>
        <taxon>Gnathifera</taxon>
        <taxon>Rotifera</taxon>
        <taxon>Eurotatoria</taxon>
        <taxon>Bdelloidea</taxon>
        <taxon>Philodinida</taxon>
        <taxon>Philodinidae</taxon>
        <taxon>Didymodactylos</taxon>
    </lineage>
</organism>
<comment type="caution">
    <text evidence="1">The sequence shown here is derived from an EMBL/GenBank/DDBJ whole genome shotgun (WGS) entry which is preliminary data.</text>
</comment>
<dbReference type="Proteomes" id="UP000677228">
    <property type="component" value="Unassembled WGS sequence"/>
</dbReference>
<evidence type="ECO:0000313" key="2">
    <source>
        <dbReference type="EMBL" id="CAF4159061.1"/>
    </source>
</evidence>
<evidence type="ECO:0000313" key="1">
    <source>
        <dbReference type="EMBL" id="CAF1348296.1"/>
    </source>
</evidence>
<proteinExistence type="predicted"/>
<dbReference type="EMBL" id="CAJOBA010044089">
    <property type="protein sequence ID" value="CAF4159061.1"/>
    <property type="molecule type" value="Genomic_DNA"/>
</dbReference>
<reference evidence="1" key="1">
    <citation type="submission" date="2021-02" db="EMBL/GenBank/DDBJ databases">
        <authorList>
            <person name="Nowell W R."/>
        </authorList>
    </citation>
    <scope>NUCLEOTIDE SEQUENCE</scope>
</reference>
<gene>
    <name evidence="1" type="ORF">OVA965_LOCUS30674</name>
    <name evidence="2" type="ORF">TMI583_LOCUS31481</name>
</gene>
<feature type="non-terminal residue" evidence="1">
    <location>
        <position position="138"/>
    </location>
</feature>
<dbReference type="EMBL" id="CAJNOK010022454">
    <property type="protein sequence ID" value="CAF1348296.1"/>
    <property type="molecule type" value="Genomic_DNA"/>
</dbReference>
<protein>
    <submittedName>
        <fullName evidence="1">Uncharacterized protein</fullName>
    </submittedName>
</protein>